<feature type="non-terminal residue" evidence="1">
    <location>
        <position position="1"/>
    </location>
</feature>
<reference evidence="2" key="1">
    <citation type="submission" date="2010-09" db="EMBL/GenBank/DDBJ databases">
        <title>The genome sequence of Geomyces destructans 20631-21.</title>
        <authorList>
            <consortium name="The Broad Institute Genome Sequencing Platform"/>
            <person name="Cuomo C.A."/>
            <person name="Blehert D.S."/>
            <person name="Lorch J.M."/>
            <person name="Young S.K."/>
            <person name="Zeng Q."/>
            <person name="Gargeya S."/>
            <person name="Fitzgerald M."/>
            <person name="Haas B."/>
            <person name="Abouelleil A."/>
            <person name="Alvarado L."/>
            <person name="Arachchi H.M."/>
            <person name="Berlin A."/>
            <person name="Brown A."/>
            <person name="Chapman S.B."/>
            <person name="Chen Z."/>
            <person name="Dunbar C."/>
            <person name="Freedman E."/>
            <person name="Gearin G."/>
            <person name="Gellesch M."/>
            <person name="Goldberg J."/>
            <person name="Griggs A."/>
            <person name="Gujja S."/>
            <person name="Heiman D."/>
            <person name="Howarth C."/>
            <person name="Larson L."/>
            <person name="Lui A."/>
            <person name="MacDonald P.J.P."/>
            <person name="Montmayeur A."/>
            <person name="Murphy C."/>
            <person name="Neiman D."/>
            <person name="Pearson M."/>
            <person name="Priest M."/>
            <person name="Roberts A."/>
            <person name="Saif S."/>
            <person name="Shea T."/>
            <person name="Shenoy N."/>
            <person name="Sisk P."/>
            <person name="Stolte C."/>
            <person name="Sykes S."/>
            <person name="Wortman J."/>
            <person name="Nusbaum C."/>
            <person name="Birren B."/>
        </authorList>
    </citation>
    <scope>NUCLEOTIDE SEQUENCE [LARGE SCALE GENOMIC DNA]</scope>
    <source>
        <strain evidence="2">ATCC MYA-4855 / 20631-21</strain>
    </source>
</reference>
<protein>
    <submittedName>
        <fullName evidence="1">Uncharacterized protein</fullName>
    </submittedName>
</protein>
<sequence>MTLSMNGLGVQTKSLADTGANGYLVINKPFAIRLSKALQSPIRKLPYSSKDAEYITAPLYSWTSEHPPTPSWSKEITLPYHSRETSIRHLTYQSDANRRDSAIHSEDRRRAGRCSMEMKVIISDYEEITDTPLNPLRNQEVSPPPQKTLVHRFTPMHICEISANAFHHEMMRSDSEFFQTSIYESNQIIHQKELVEDEGTLCLIQQKLPHMHRKYTDVFSKLESDGIPPHRIYDHKIQLEAPLPNSFSLLYQQATEELNVTAI</sequence>
<dbReference type="OrthoDB" id="3561867at2759"/>
<accession>L8FVJ1</accession>
<evidence type="ECO:0000313" key="2">
    <source>
        <dbReference type="Proteomes" id="UP000011064"/>
    </source>
</evidence>
<name>L8FVJ1_PSED2</name>
<keyword evidence="2" id="KW-1185">Reference proteome</keyword>
<dbReference type="STRING" id="658429.L8FVJ1"/>
<evidence type="ECO:0000313" key="1">
    <source>
        <dbReference type="EMBL" id="ELR04493.1"/>
    </source>
</evidence>
<dbReference type="EMBL" id="GL573350">
    <property type="protein sequence ID" value="ELR04493.1"/>
    <property type="molecule type" value="Genomic_DNA"/>
</dbReference>
<dbReference type="VEuPathDB" id="FungiDB:GMDG_06795"/>
<dbReference type="InParanoid" id="L8FVJ1"/>
<dbReference type="HOGENOM" id="CLU_1059863_0_0_1"/>
<gene>
    <name evidence="1" type="ORF">GMDG_06795</name>
</gene>
<proteinExistence type="predicted"/>
<dbReference type="Proteomes" id="UP000011064">
    <property type="component" value="Unassembled WGS sequence"/>
</dbReference>
<dbReference type="AlphaFoldDB" id="L8FVJ1"/>
<organism evidence="1 2">
    <name type="scientific">Pseudogymnoascus destructans (strain ATCC MYA-4855 / 20631-21)</name>
    <name type="common">Bat white-nose syndrome fungus</name>
    <name type="synonym">Geomyces destructans</name>
    <dbReference type="NCBI Taxonomy" id="658429"/>
    <lineage>
        <taxon>Eukaryota</taxon>
        <taxon>Fungi</taxon>
        <taxon>Dikarya</taxon>
        <taxon>Ascomycota</taxon>
        <taxon>Pezizomycotina</taxon>
        <taxon>Leotiomycetes</taxon>
        <taxon>Thelebolales</taxon>
        <taxon>Thelebolaceae</taxon>
        <taxon>Pseudogymnoascus</taxon>
    </lineage>
</organism>